<dbReference type="AlphaFoldDB" id="L0L025"/>
<dbReference type="Gene3D" id="3.10.450.50">
    <property type="match status" value="1"/>
</dbReference>
<dbReference type="GeneID" id="14401529"/>
<dbReference type="OrthoDB" id="136839at2157"/>
<keyword evidence="1" id="KW-0614">Plasmid</keyword>
<accession>L0L025</accession>
<name>L0L025_METHD</name>
<dbReference type="SUPFAM" id="SSF103642">
    <property type="entry name" value="Sec-C motif"/>
    <property type="match status" value="1"/>
</dbReference>
<dbReference type="KEGG" id="mhz:Metho_2567"/>
<organism evidence="1 2">
    <name type="scientific">Methanomethylovorans hollandica (strain DSM 15978 / NBRC 107637 / DMS1)</name>
    <dbReference type="NCBI Taxonomy" id="867904"/>
    <lineage>
        <taxon>Archaea</taxon>
        <taxon>Methanobacteriati</taxon>
        <taxon>Methanobacteriota</taxon>
        <taxon>Stenosarchaea group</taxon>
        <taxon>Methanomicrobia</taxon>
        <taxon>Methanosarcinales</taxon>
        <taxon>Methanosarcinaceae</taxon>
        <taxon>Methanomethylovorans</taxon>
    </lineage>
</organism>
<sequence>MMKTGRNDLCQCESDKKYKHCCLGKKIMPIGKYLLPFGIQVDTYSIDDIVKPFISSSNAFKNFYKSEKSNIKDDLYWVKSNLEIEQKLGFRKGQMGKLYRAVGKNEIKRFIVLEEIPPSIKNDYLITHETMHDIILNEGFPGVTPRKPNPFSHEEYSKRIQLASALSSMIHDMLCDSRLKKYGFFFDELYDIKIQGVIRSLDQFDCNRTGNLGKLFYVYQYCLTNLQNSLNVNNETNILGRYKQQYAMKYPEITHEGNVILELINDIGYDTPSKLTVLYQEIFKKHKLESEFLLEQK</sequence>
<dbReference type="InterPro" id="IPR004027">
    <property type="entry name" value="SEC_C_motif"/>
</dbReference>
<keyword evidence="2" id="KW-1185">Reference proteome</keyword>
<dbReference type="Proteomes" id="UP000010866">
    <property type="component" value="Plasmid pMETHO01"/>
</dbReference>
<proteinExistence type="predicted"/>
<dbReference type="EMBL" id="CP003363">
    <property type="protein sequence ID" value="AGB50706.1"/>
    <property type="molecule type" value="Genomic_DNA"/>
</dbReference>
<protein>
    <submittedName>
        <fullName evidence="1">SEC-C motif domain protein</fullName>
    </submittedName>
</protein>
<gene>
    <name evidence="1" type="ordered locus">Metho_2567</name>
</gene>
<dbReference type="Pfam" id="PF02810">
    <property type="entry name" value="SEC-C"/>
    <property type="match status" value="1"/>
</dbReference>
<geneLocation type="plasmid" evidence="1 2">
    <name>pMETHO01</name>
</geneLocation>
<dbReference type="HOGENOM" id="CLU_996403_0_0_2"/>
<evidence type="ECO:0000313" key="2">
    <source>
        <dbReference type="Proteomes" id="UP000010866"/>
    </source>
</evidence>
<dbReference type="RefSeq" id="WP_015313838.1">
    <property type="nucleotide sequence ID" value="NC_019972.1"/>
</dbReference>
<evidence type="ECO:0000313" key="1">
    <source>
        <dbReference type="EMBL" id="AGB50706.1"/>
    </source>
</evidence>
<reference evidence="2" key="1">
    <citation type="submission" date="2012-02" db="EMBL/GenBank/DDBJ databases">
        <title>Complete sequence of plasmid of Methanomethylovorans hollandica DSM 15978.</title>
        <authorList>
            <person name="Lucas S."/>
            <person name="Copeland A."/>
            <person name="Lapidus A."/>
            <person name="Glavina del Rio T."/>
            <person name="Dalin E."/>
            <person name="Tice H."/>
            <person name="Bruce D."/>
            <person name="Goodwin L."/>
            <person name="Pitluck S."/>
            <person name="Peters L."/>
            <person name="Mikhailova N."/>
            <person name="Held B."/>
            <person name="Kyrpides N."/>
            <person name="Mavromatis K."/>
            <person name="Ivanova N."/>
            <person name="Brettin T."/>
            <person name="Detter J.C."/>
            <person name="Han C."/>
            <person name="Larimer F."/>
            <person name="Land M."/>
            <person name="Hauser L."/>
            <person name="Markowitz V."/>
            <person name="Cheng J.-F."/>
            <person name="Hugenholtz P."/>
            <person name="Woyke T."/>
            <person name="Wu D."/>
            <person name="Spring S."/>
            <person name="Schroeder M."/>
            <person name="Brambilla E."/>
            <person name="Klenk H.-P."/>
            <person name="Eisen J.A."/>
        </authorList>
    </citation>
    <scope>NUCLEOTIDE SEQUENCE [LARGE SCALE GENOMIC DNA]</scope>
    <source>
        <strain evidence="2">DSM 15978 / NBRC 107637 / DMS1</strain>
        <plasmid evidence="2">Plasmid pMETHO01</plasmid>
    </source>
</reference>